<reference evidence="2 3" key="1">
    <citation type="submission" date="2018-10" db="EMBL/GenBank/DDBJ databases">
        <title>Fifty Aureobasidium pullulans genomes reveal a recombining polyextremotolerant generalist.</title>
        <authorList>
            <person name="Gostincar C."/>
            <person name="Turk M."/>
            <person name="Zajc J."/>
            <person name="Gunde-Cimerman N."/>
        </authorList>
    </citation>
    <scope>NUCLEOTIDE SEQUENCE [LARGE SCALE GENOMIC DNA]</scope>
    <source>
        <strain evidence="2 3">EXF-11900</strain>
    </source>
</reference>
<feature type="coiled-coil region" evidence="1">
    <location>
        <begin position="235"/>
        <end position="269"/>
    </location>
</feature>
<accession>A0A4V4HY76</accession>
<dbReference type="EMBL" id="QZAF01001016">
    <property type="protein sequence ID" value="THV63846.1"/>
    <property type="molecule type" value="Genomic_DNA"/>
</dbReference>
<proteinExistence type="predicted"/>
<sequence>MTQVWRDAHQEIRKLKEKIAWLKAAQKFRRNVLEGRLKLLYEENKDLRDQLAALEALSTRSAGTMSEIEAAREELRDFRERFGIVEGEGNPLTTCFSFFPRSLPFLGLTYNSPHLFHGTIFTMAPRISLFSRALKMGAKQNSIQARITKAMCHMVESASEENERLNDENERLRLRNYELKRELEEVYRKLWETEIERVTMEAAVEKQNDLINLLHENKIALSEAKAAAAQSAATITKIIDENMQLKHEVERLQAENKELRLKLWDATEEERMMDAGRLGEVLKVL</sequence>
<dbReference type="Proteomes" id="UP000304951">
    <property type="component" value="Unassembled WGS sequence"/>
</dbReference>
<organism evidence="2 3">
    <name type="scientific">Aureobasidium pullulans</name>
    <name type="common">Black yeast</name>
    <name type="synonym">Pullularia pullulans</name>
    <dbReference type="NCBI Taxonomy" id="5580"/>
    <lineage>
        <taxon>Eukaryota</taxon>
        <taxon>Fungi</taxon>
        <taxon>Dikarya</taxon>
        <taxon>Ascomycota</taxon>
        <taxon>Pezizomycotina</taxon>
        <taxon>Dothideomycetes</taxon>
        <taxon>Dothideomycetidae</taxon>
        <taxon>Dothideales</taxon>
        <taxon>Saccotheciaceae</taxon>
        <taxon>Aureobasidium</taxon>
    </lineage>
</organism>
<feature type="coiled-coil region" evidence="1">
    <location>
        <begin position="30"/>
        <end position="88"/>
    </location>
</feature>
<dbReference type="AlphaFoldDB" id="A0A4V4HY76"/>
<protein>
    <submittedName>
        <fullName evidence="2">Uncharacterized protein</fullName>
    </submittedName>
</protein>
<evidence type="ECO:0000313" key="2">
    <source>
        <dbReference type="EMBL" id="THV63846.1"/>
    </source>
</evidence>
<comment type="caution">
    <text evidence="2">The sequence shown here is derived from an EMBL/GenBank/DDBJ whole genome shotgun (WGS) entry which is preliminary data.</text>
</comment>
<feature type="coiled-coil region" evidence="1">
    <location>
        <begin position="155"/>
        <end position="189"/>
    </location>
</feature>
<name>A0A4V4HY76_AURPU</name>
<evidence type="ECO:0000256" key="1">
    <source>
        <dbReference type="SAM" id="Coils"/>
    </source>
</evidence>
<gene>
    <name evidence="2" type="ORF">D6D28_10348</name>
</gene>
<evidence type="ECO:0000313" key="3">
    <source>
        <dbReference type="Proteomes" id="UP000304951"/>
    </source>
</evidence>
<keyword evidence="1" id="KW-0175">Coiled coil</keyword>